<dbReference type="EMBL" id="BJVY01000126">
    <property type="protein sequence ID" value="GEL75716.1"/>
    <property type="molecule type" value="Genomic_DNA"/>
</dbReference>
<sequence>MELSPEAAVVMFAVSNIAGPLLTQLLSRRSTKAEAAVEQVPVLQQRLNALEEQESASSQVPLLVQRMETVVEGVHEIKTELRVVREHDSVLRLMEQRMRAQEAWQAEVRPQLERTVRETHLLMGERSARQIQHTANLVDPQKVARPTP</sequence>
<name>A0A511HQ50_9BACT</name>
<accession>A0A511HQ50</accession>
<evidence type="ECO:0000313" key="3">
    <source>
        <dbReference type="Proteomes" id="UP000198717"/>
    </source>
</evidence>
<reference evidence="1 4" key="2">
    <citation type="submission" date="2019-07" db="EMBL/GenBank/DDBJ databases">
        <title>Whole genome shotgun sequence of Myxococcus virescens NBRC 100334.</title>
        <authorList>
            <person name="Hosoyama A."/>
            <person name="Uohara A."/>
            <person name="Ohji S."/>
            <person name="Ichikawa N."/>
        </authorList>
    </citation>
    <scope>NUCLEOTIDE SEQUENCE [LARGE SCALE GENOMIC DNA]</scope>
    <source>
        <strain evidence="1 4">NBRC 100334</strain>
    </source>
</reference>
<gene>
    <name evidence="1" type="ORF">MVI01_75000</name>
    <name evidence="2" type="ORF">SAMN04488504_102143</name>
</gene>
<dbReference type="AlphaFoldDB" id="A0A511HQ50"/>
<keyword evidence="3" id="KW-1185">Reference proteome</keyword>
<dbReference type="Proteomes" id="UP000321224">
    <property type="component" value="Unassembled WGS sequence"/>
</dbReference>
<evidence type="ECO:0000313" key="1">
    <source>
        <dbReference type="EMBL" id="GEL75716.1"/>
    </source>
</evidence>
<protein>
    <submittedName>
        <fullName evidence="1">Uncharacterized protein</fullName>
    </submittedName>
</protein>
<evidence type="ECO:0000313" key="4">
    <source>
        <dbReference type="Proteomes" id="UP000321224"/>
    </source>
</evidence>
<dbReference type="RefSeq" id="WP_090487467.1">
    <property type="nucleotide sequence ID" value="NZ_BJVY01000126.1"/>
</dbReference>
<reference evidence="2 3" key="1">
    <citation type="submission" date="2016-10" db="EMBL/GenBank/DDBJ databases">
        <authorList>
            <person name="Varghese N."/>
            <person name="Submissions S."/>
        </authorList>
    </citation>
    <scope>NUCLEOTIDE SEQUENCE [LARGE SCALE GENOMIC DNA]</scope>
    <source>
        <strain evidence="2 3">DSM 2260</strain>
    </source>
</reference>
<evidence type="ECO:0000313" key="2">
    <source>
        <dbReference type="EMBL" id="SDD65493.1"/>
    </source>
</evidence>
<comment type="caution">
    <text evidence="1">The sequence shown here is derived from an EMBL/GenBank/DDBJ whole genome shotgun (WGS) entry which is preliminary data.</text>
</comment>
<proteinExistence type="predicted"/>
<dbReference type="EMBL" id="FNAJ01000002">
    <property type="protein sequence ID" value="SDD65493.1"/>
    <property type="molecule type" value="Genomic_DNA"/>
</dbReference>
<organism evidence="1 4">
    <name type="scientific">Myxococcus virescens</name>
    <dbReference type="NCBI Taxonomy" id="83456"/>
    <lineage>
        <taxon>Bacteria</taxon>
        <taxon>Pseudomonadati</taxon>
        <taxon>Myxococcota</taxon>
        <taxon>Myxococcia</taxon>
        <taxon>Myxococcales</taxon>
        <taxon>Cystobacterineae</taxon>
        <taxon>Myxococcaceae</taxon>
        <taxon>Myxococcus</taxon>
    </lineage>
</organism>
<dbReference type="Proteomes" id="UP000198717">
    <property type="component" value="Unassembled WGS sequence"/>
</dbReference>